<feature type="compositionally biased region" description="Polar residues" evidence="1">
    <location>
        <begin position="661"/>
        <end position="675"/>
    </location>
</feature>
<keyword evidence="4" id="KW-1185">Reference proteome</keyword>
<protein>
    <submittedName>
        <fullName evidence="3">von Willebrand factor type A domain-containing protein</fullName>
    </submittedName>
</protein>
<dbReference type="RefSeq" id="WP_092663384.1">
    <property type="nucleotide sequence ID" value="NZ_FOCX01000026.1"/>
</dbReference>
<dbReference type="AlphaFoldDB" id="A0A1H8UAN1"/>
<dbReference type="OrthoDB" id="304552at2157"/>
<dbReference type="EMBL" id="FOCX01000026">
    <property type="protein sequence ID" value="SEP00156.1"/>
    <property type="molecule type" value="Genomic_DNA"/>
</dbReference>
<organism evidence="3 4">
    <name type="scientific">Halorientalis persicus</name>
    <dbReference type="NCBI Taxonomy" id="1367881"/>
    <lineage>
        <taxon>Archaea</taxon>
        <taxon>Methanobacteriati</taxon>
        <taxon>Methanobacteriota</taxon>
        <taxon>Stenosarchaea group</taxon>
        <taxon>Halobacteria</taxon>
        <taxon>Halobacteriales</taxon>
        <taxon>Haloarculaceae</taxon>
        <taxon>Halorientalis</taxon>
    </lineage>
</organism>
<feature type="compositionally biased region" description="Acidic residues" evidence="1">
    <location>
        <begin position="719"/>
        <end position="728"/>
    </location>
</feature>
<gene>
    <name evidence="3" type="ORF">SAMN05216388_102650</name>
</gene>
<feature type="compositionally biased region" description="Polar residues" evidence="1">
    <location>
        <begin position="701"/>
        <end position="714"/>
    </location>
</feature>
<feature type="compositionally biased region" description="Polar residues" evidence="1">
    <location>
        <begin position="307"/>
        <end position="323"/>
    </location>
</feature>
<dbReference type="InterPro" id="IPR036465">
    <property type="entry name" value="vWFA_dom_sf"/>
</dbReference>
<feature type="compositionally biased region" description="Acidic residues" evidence="1">
    <location>
        <begin position="607"/>
        <end position="616"/>
    </location>
</feature>
<dbReference type="Gene3D" id="3.40.50.410">
    <property type="entry name" value="von Willebrand factor, type A domain"/>
    <property type="match status" value="1"/>
</dbReference>
<feature type="compositionally biased region" description="Acidic residues" evidence="1">
    <location>
        <begin position="630"/>
        <end position="660"/>
    </location>
</feature>
<sequence>MSLAPDTFTPDEAAHVRTSSVREQRLADTVTGLLPPHLEARVDLRVLPSVDTGFIMPATADALTSDAGLDADAAAHLADSIDGDYLIAVTGQPADTSSLPISDQATVDRAYQHGIVLHELLHLLLTNVSGQTEIIEQEIDSEAQREKAHELLNIGEDGVIEAEARRADAFTDQATTQLTLIRRIVSQPLSDVEHGAEFSFWDAVTGALYDYAIFPGSETYTGVGPVLADPDDDRITFASDADEDAFLSIHEPLKQLAADLHGLRNEQQDSIRLYGKEASIQRARRLTEFWTAHMAPFFESEDRNESSPDSPQESGEEAQSTDADNQDSHDKDQQAQQEQQSQQGPQEQQEQQGQQNSAQPDSEDNTDQSDSKAGPDQPAGQPDPEAVTTERQETDETPLQSITDHPDIDPQEPEPDDVDTEPNQPSTSDPEQADENTDESQATDSQEARSGADDQPGADEPETSGDTEANQENTSPEADTSDDSAGDHGSEQTQGESQDDSEDASGTTASAEDGPASEDPAASSGSSGDTRPNINPGSSDGSSGISSGQSALGDFALGQNDENDADSDISRSGEEEEQSGDNSIDADSDERSDETDGSEADAGSPSEDADGESGDDETPHVQSENADTNSESDTDGEPDQPDDSEADDTDATPSEGEETSQSDSDGQNGSRSEPSAPSIDPEIDADALESDAEKAREEIDQTTPNTDAVNNELDQINDLLEDTDDDPTGEQSPGGQGAGSGSLTSITTPETGQTEPTTQNSVADQQTWATIEAESEQVADTLANVLAMDKQSDVIPGQTSGRVDPAQGYKLSYGDPRAFERKTPGDEKEYALVLVLDRSGSMGGYRSNEIEPAVQAVATFAAAAEDLGINVAVIDFYRDEARLIKPFSVDVEYVQDALLTTETGGGTPLSDALELAKALVRRQQQEPLIITMTDGQPASPGAVAEQLGEPPVCSLTLATTSARNRAPPGAAELEGKWTASRTVFNKENLTEKLDTLASLLTGI</sequence>
<feature type="compositionally biased region" description="Acidic residues" evidence="1">
    <location>
        <begin position="456"/>
        <end position="465"/>
    </location>
</feature>
<feature type="region of interest" description="Disordered" evidence="1">
    <location>
        <begin position="1"/>
        <end position="20"/>
    </location>
</feature>
<feature type="compositionally biased region" description="Polar residues" evidence="1">
    <location>
        <begin position="523"/>
        <end position="536"/>
    </location>
</feature>
<proteinExistence type="predicted"/>
<dbReference type="SUPFAM" id="SSF53300">
    <property type="entry name" value="vWA-like"/>
    <property type="match status" value="1"/>
</dbReference>
<feature type="compositionally biased region" description="Polar residues" evidence="1">
    <location>
        <begin position="620"/>
        <end position="629"/>
    </location>
</feature>
<feature type="compositionally biased region" description="Low complexity" evidence="1">
    <location>
        <begin position="537"/>
        <end position="550"/>
    </location>
</feature>
<reference evidence="4" key="1">
    <citation type="submission" date="2016-10" db="EMBL/GenBank/DDBJ databases">
        <authorList>
            <person name="Varghese N."/>
            <person name="Submissions S."/>
        </authorList>
    </citation>
    <scope>NUCLEOTIDE SEQUENCE [LARGE SCALE GENOMIC DNA]</scope>
    <source>
        <strain evidence="4">IBRC-M 10043</strain>
    </source>
</reference>
<dbReference type="Pfam" id="PF13519">
    <property type="entry name" value="VWA_2"/>
    <property type="match status" value="1"/>
</dbReference>
<feature type="compositionally biased region" description="Low complexity" evidence="1">
    <location>
        <begin position="747"/>
        <end position="759"/>
    </location>
</feature>
<evidence type="ECO:0000256" key="1">
    <source>
        <dbReference type="SAM" id="MobiDB-lite"/>
    </source>
</evidence>
<feature type="region of interest" description="Disordered" evidence="1">
    <location>
        <begin position="297"/>
        <end position="763"/>
    </location>
</feature>
<evidence type="ECO:0000313" key="3">
    <source>
        <dbReference type="EMBL" id="SEP00156.1"/>
    </source>
</evidence>
<dbReference type="Proteomes" id="UP000198775">
    <property type="component" value="Unassembled WGS sequence"/>
</dbReference>
<dbReference type="SMART" id="SM00327">
    <property type="entry name" value="VWA"/>
    <property type="match status" value="1"/>
</dbReference>
<dbReference type="PROSITE" id="PS50234">
    <property type="entry name" value="VWFA"/>
    <property type="match status" value="1"/>
</dbReference>
<name>A0A1H8UAN1_9EURY</name>
<accession>A0A1H8UAN1</accession>
<feature type="compositionally biased region" description="Low complexity" evidence="1">
    <location>
        <begin position="334"/>
        <end position="360"/>
    </location>
</feature>
<dbReference type="InterPro" id="IPR002035">
    <property type="entry name" value="VWF_A"/>
</dbReference>
<feature type="domain" description="VWFA" evidence="2">
    <location>
        <begin position="831"/>
        <end position="1000"/>
    </location>
</feature>
<feature type="compositionally biased region" description="Acidic residues" evidence="1">
    <location>
        <begin position="681"/>
        <end position="690"/>
    </location>
</feature>
<feature type="compositionally biased region" description="Acidic residues" evidence="1">
    <location>
        <begin position="574"/>
        <end position="599"/>
    </location>
</feature>
<evidence type="ECO:0000313" key="4">
    <source>
        <dbReference type="Proteomes" id="UP000198775"/>
    </source>
</evidence>
<feature type="compositionally biased region" description="Acidic residues" evidence="1">
    <location>
        <begin position="409"/>
        <end position="420"/>
    </location>
</feature>
<evidence type="ECO:0000259" key="2">
    <source>
        <dbReference type="PROSITE" id="PS50234"/>
    </source>
</evidence>
<feature type="compositionally biased region" description="Polar residues" evidence="1">
    <location>
        <begin position="466"/>
        <end position="478"/>
    </location>
</feature>